<dbReference type="EMBL" id="JALDAX010000003">
    <property type="protein sequence ID" value="MCI3240212.1"/>
    <property type="molecule type" value="Genomic_DNA"/>
</dbReference>
<keyword evidence="1" id="KW-0812">Transmembrane</keyword>
<reference evidence="2" key="1">
    <citation type="submission" date="2022-03" db="EMBL/GenBank/DDBJ databases">
        <title>Streptomyces 7R015 and 7R016 isolated from Barleria lupulina in Thailand.</title>
        <authorList>
            <person name="Kanchanasin P."/>
            <person name="Phongsopitanun W."/>
            <person name="Tanasupawat S."/>
        </authorList>
    </citation>
    <scope>NUCLEOTIDE SEQUENCE</scope>
    <source>
        <strain evidence="2">7R016</strain>
    </source>
</reference>
<feature type="transmembrane region" description="Helical" evidence="1">
    <location>
        <begin position="12"/>
        <end position="34"/>
    </location>
</feature>
<evidence type="ECO:0008006" key="4">
    <source>
        <dbReference type="Google" id="ProtNLM"/>
    </source>
</evidence>
<keyword evidence="1" id="KW-1133">Transmembrane helix</keyword>
<evidence type="ECO:0000313" key="3">
    <source>
        <dbReference type="Proteomes" id="UP001165270"/>
    </source>
</evidence>
<accession>A0ABS9XDP2</accession>
<keyword evidence="1" id="KW-0472">Membrane</keyword>
<sequence>MVSAAKEQGRWGTVFGGSAAALVAGGLFLAVMLGGCTTADRPLRYSAGARPATVMTYGGDRFNDAEYEHAWDVRRRVETTFTVPDNFGDADGAHLFAGLHVEVPEGCADRTVRWEVLADGTRIGGGRLRWLRVYEVRSSLRTGGLPDRITLRAQWDGGSGNCPSFTLSWDDPKVYPNADFDFLDPDFYPW</sequence>
<comment type="caution">
    <text evidence="2">The sequence shown here is derived from an EMBL/GenBank/DDBJ whole genome shotgun (WGS) entry which is preliminary data.</text>
</comment>
<gene>
    <name evidence="2" type="ORF">MQN93_10810</name>
</gene>
<name>A0ABS9XDP2_9ACTN</name>
<evidence type="ECO:0000313" key="2">
    <source>
        <dbReference type="EMBL" id="MCI3240212.1"/>
    </source>
</evidence>
<proteinExistence type="predicted"/>
<dbReference type="RefSeq" id="WP_242709286.1">
    <property type="nucleotide sequence ID" value="NZ_JALDAX010000003.1"/>
</dbReference>
<dbReference type="Proteomes" id="UP001165270">
    <property type="component" value="Unassembled WGS sequence"/>
</dbReference>
<organism evidence="2 3">
    <name type="scientific">Streptomyces spinosisporus</name>
    <dbReference type="NCBI Taxonomy" id="2927582"/>
    <lineage>
        <taxon>Bacteria</taxon>
        <taxon>Bacillati</taxon>
        <taxon>Actinomycetota</taxon>
        <taxon>Actinomycetes</taxon>
        <taxon>Kitasatosporales</taxon>
        <taxon>Streptomycetaceae</taxon>
        <taxon>Streptomyces</taxon>
    </lineage>
</organism>
<protein>
    <recommendedName>
        <fullName evidence="4">Lipoprotein</fullName>
    </recommendedName>
</protein>
<evidence type="ECO:0000256" key="1">
    <source>
        <dbReference type="SAM" id="Phobius"/>
    </source>
</evidence>
<keyword evidence="3" id="KW-1185">Reference proteome</keyword>